<protein>
    <submittedName>
        <fullName evidence="1">Uncharacterized protein</fullName>
    </submittedName>
</protein>
<accession>A0ABS5NNV7</accession>
<reference evidence="1 2" key="1">
    <citation type="submission" date="2021-05" db="EMBL/GenBank/DDBJ databases">
        <title>Novel Bacillus species.</title>
        <authorList>
            <person name="Liu G."/>
        </authorList>
    </citation>
    <scope>NUCLEOTIDE SEQUENCE [LARGE SCALE GENOMIC DNA]</scope>
    <source>
        <strain evidence="1 2">FJAT-49705</strain>
    </source>
</reference>
<dbReference type="RefSeq" id="WP_213100945.1">
    <property type="nucleotide sequence ID" value="NZ_JAGYPM010000001.1"/>
</dbReference>
<evidence type="ECO:0000313" key="1">
    <source>
        <dbReference type="EMBL" id="MBS4189517.1"/>
    </source>
</evidence>
<comment type="caution">
    <text evidence="1">The sequence shown here is derived from an EMBL/GenBank/DDBJ whole genome shotgun (WGS) entry which is preliminary data.</text>
</comment>
<organism evidence="1 2">
    <name type="scientific">Cytobacillus citreus</name>
    <dbReference type="NCBI Taxonomy" id="2833586"/>
    <lineage>
        <taxon>Bacteria</taxon>
        <taxon>Bacillati</taxon>
        <taxon>Bacillota</taxon>
        <taxon>Bacilli</taxon>
        <taxon>Bacillales</taxon>
        <taxon>Bacillaceae</taxon>
        <taxon>Cytobacillus</taxon>
    </lineage>
</organism>
<sequence length="118" mass="13437">MTTTTNASAAVSDSIEYKNLMYSKAFLHDSSLGPTKLVTNCRNTSGWLQNVYLERSVAGGWKVEKSSSINCGWWSYQHDEIKWLTDNTGNYLPKGTYRFVFQNQSGTNSTTYMNYTIY</sequence>
<gene>
    <name evidence="1" type="ORF">KHA94_04725</name>
</gene>
<proteinExistence type="predicted"/>
<name>A0ABS5NNV7_9BACI</name>
<dbReference type="Proteomes" id="UP000681027">
    <property type="component" value="Unassembled WGS sequence"/>
</dbReference>
<evidence type="ECO:0000313" key="2">
    <source>
        <dbReference type="Proteomes" id="UP000681027"/>
    </source>
</evidence>
<dbReference type="EMBL" id="JAGYPM010000001">
    <property type="protein sequence ID" value="MBS4189517.1"/>
    <property type="molecule type" value="Genomic_DNA"/>
</dbReference>
<keyword evidence="2" id="KW-1185">Reference proteome</keyword>